<comment type="subcellular location">
    <subcellularLocation>
        <location evidence="1 9">Golgi apparatus membrane</location>
        <topology evidence="1 9">Single-pass type II membrane protein</topology>
    </subcellularLocation>
</comment>
<evidence type="ECO:0000313" key="10">
    <source>
        <dbReference type="EMBL" id="CAL4171126.1"/>
    </source>
</evidence>
<organism evidence="10 11">
    <name type="scientific">Meganyctiphanes norvegica</name>
    <name type="common">Northern krill</name>
    <name type="synonym">Thysanopoda norvegica</name>
    <dbReference type="NCBI Taxonomy" id="48144"/>
    <lineage>
        <taxon>Eukaryota</taxon>
        <taxon>Metazoa</taxon>
        <taxon>Ecdysozoa</taxon>
        <taxon>Arthropoda</taxon>
        <taxon>Crustacea</taxon>
        <taxon>Multicrustacea</taxon>
        <taxon>Malacostraca</taxon>
        <taxon>Eumalacostraca</taxon>
        <taxon>Eucarida</taxon>
        <taxon>Euphausiacea</taxon>
        <taxon>Euphausiidae</taxon>
        <taxon>Meganyctiphanes</taxon>
    </lineage>
</organism>
<evidence type="ECO:0000256" key="6">
    <source>
        <dbReference type="ARBA" id="ARBA00023034"/>
    </source>
</evidence>
<dbReference type="InterPro" id="IPR005331">
    <property type="entry name" value="Sulfotransferase"/>
</dbReference>
<evidence type="ECO:0000256" key="5">
    <source>
        <dbReference type="ARBA" id="ARBA00022989"/>
    </source>
</evidence>
<evidence type="ECO:0000256" key="8">
    <source>
        <dbReference type="ARBA" id="ARBA00023180"/>
    </source>
</evidence>
<dbReference type="InterPro" id="IPR018011">
    <property type="entry name" value="Carb_sulfotrans_8-10"/>
</dbReference>
<sequence>MKMLHRLPKKLLCRSFKQVIFIIAIIYFAHLNFLMFDIYPVDINKIIPSDRELMIGYQANQLNRSLDQFVIPTITNLEDRNKVYLERAQLVSKHCHALGDQGSYGELSKSPLHRLRWLTSRKLVMCFNAKVGTSSWLQYLMDTGYPGILNASRNWHGTAERYLKPSTGRTSPEAIQQLQEFDRIILVRDPFARIASAYRDKIRRRKMPGLNRHIVSSYRRLEDKSKGDLPTFEEFVRYLVDHTPTDDSIAEKRSHRTDRHWFHYYANCAICDIHYNIIAKMETIQEDTRYIKDKFNLVIPDLTWNNHHGTNSSSEEAAVQLFRDLPGDLTKALYIRYRMDFLMFNYTLDKYLV</sequence>
<feature type="transmembrane region" description="Helical" evidence="9">
    <location>
        <begin position="20"/>
        <end position="39"/>
    </location>
</feature>
<keyword evidence="7 9" id="KW-0472">Membrane</keyword>
<dbReference type="PANTHER" id="PTHR12137:SF54">
    <property type="entry name" value="CARBOHYDRATE SULFOTRANSFERASE"/>
    <property type="match status" value="1"/>
</dbReference>
<gene>
    <name evidence="10" type="ORF">MNOR_LOCUS34079</name>
</gene>
<keyword evidence="5 9" id="KW-1133">Transmembrane helix</keyword>
<keyword evidence="4 9" id="KW-0812">Transmembrane</keyword>
<evidence type="ECO:0000256" key="4">
    <source>
        <dbReference type="ARBA" id="ARBA00022692"/>
    </source>
</evidence>
<dbReference type="Pfam" id="PF03567">
    <property type="entry name" value="Sulfotransfer_2"/>
    <property type="match status" value="1"/>
</dbReference>
<keyword evidence="8 9" id="KW-0325">Glycoprotein</keyword>
<dbReference type="AlphaFoldDB" id="A0AAV2SBJ0"/>
<dbReference type="Proteomes" id="UP001497623">
    <property type="component" value="Unassembled WGS sequence"/>
</dbReference>
<keyword evidence="9" id="KW-0119">Carbohydrate metabolism</keyword>
<dbReference type="GO" id="GO:0016051">
    <property type="term" value="P:carbohydrate biosynthetic process"/>
    <property type="evidence" value="ECO:0007669"/>
    <property type="project" value="InterPro"/>
</dbReference>
<evidence type="ECO:0000256" key="9">
    <source>
        <dbReference type="RuleBase" id="RU364020"/>
    </source>
</evidence>
<name>A0AAV2SBJ0_MEGNR</name>
<comment type="caution">
    <text evidence="10">The sequence shown here is derived from an EMBL/GenBank/DDBJ whole genome shotgun (WGS) entry which is preliminary data.</text>
</comment>
<dbReference type="EC" id="2.8.2.-" evidence="9"/>
<proteinExistence type="inferred from homology"/>
<dbReference type="GO" id="GO:0008146">
    <property type="term" value="F:sulfotransferase activity"/>
    <property type="evidence" value="ECO:0007669"/>
    <property type="project" value="InterPro"/>
</dbReference>
<evidence type="ECO:0000256" key="7">
    <source>
        <dbReference type="ARBA" id="ARBA00023136"/>
    </source>
</evidence>
<keyword evidence="11" id="KW-1185">Reference proteome</keyword>
<dbReference type="PANTHER" id="PTHR12137">
    <property type="entry name" value="CARBOHYDRATE SULFOTRANSFERASE"/>
    <property type="match status" value="1"/>
</dbReference>
<evidence type="ECO:0000256" key="2">
    <source>
        <dbReference type="ARBA" id="ARBA00006339"/>
    </source>
</evidence>
<keyword evidence="3 9" id="KW-0808">Transferase</keyword>
<keyword evidence="6 9" id="KW-0333">Golgi apparatus</keyword>
<evidence type="ECO:0000256" key="1">
    <source>
        <dbReference type="ARBA" id="ARBA00004323"/>
    </source>
</evidence>
<evidence type="ECO:0000256" key="3">
    <source>
        <dbReference type="ARBA" id="ARBA00022679"/>
    </source>
</evidence>
<dbReference type="EMBL" id="CAXKWB010051209">
    <property type="protein sequence ID" value="CAL4171126.1"/>
    <property type="molecule type" value="Genomic_DNA"/>
</dbReference>
<reference evidence="10 11" key="1">
    <citation type="submission" date="2024-05" db="EMBL/GenBank/DDBJ databases">
        <authorList>
            <person name="Wallberg A."/>
        </authorList>
    </citation>
    <scope>NUCLEOTIDE SEQUENCE [LARGE SCALE GENOMIC DNA]</scope>
</reference>
<keyword evidence="9" id="KW-0735">Signal-anchor</keyword>
<comment type="similarity">
    <text evidence="2 9">Belongs to the sulfotransferase 2 family.</text>
</comment>
<protein>
    <recommendedName>
        <fullName evidence="9">Carbohydrate sulfotransferase</fullName>
        <ecNumber evidence="9">2.8.2.-</ecNumber>
    </recommendedName>
</protein>
<dbReference type="GO" id="GO:0000139">
    <property type="term" value="C:Golgi membrane"/>
    <property type="evidence" value="ECO:0007669"/>
    <property type="project" value="UniProtKB-SubCell"/>
</dbReference>
<evidence type="ECO:0000313" key="11">
    <source>
        <dbReference type="Proteomes" id="UP001497623"/>
    </source>
</evidence>
<accession>A0AAV2SBJ0</accession>